<evidence type="ECO:0000313" key="1">
    <source>
        <dbReference type="EMBL" id="KAJ1937060.1"/>
    </source>
</evidence>
<sequence>SAAEIPSLLSIVQELVSNALDASAAKITVSLSGGGLDSISVTDNGYGIPQDSFSLLAKHGCTSKPSCLFARGNSLASICAVSKQVRIHTMTSDDEVATMLSFDTRGALVNKRAVAGNIGTAVTVLQPLSVVPVRYKFAKSQLAKIGRDIHDWLVRCWMANHHISMSLSSGMAGSSGSRLTMSASLNLKEAAEAYLGSKCSGDCIFFEHQWSRGELKGATTAGVVARKGAVVDAKRLSPLSVSINGIPCSSSLLPNIRTTLAGNRMDSGTIATKKRFIGFLSFGIPAYILDRSSHTPLFVSSAIVEEIEAEVAALVLRAGEEKVVIVKNKLKLPVNNNHAGGMSQSVSVPQLRSFKRTSIHPLNPHTQDIVPVSLSIPKLFWSLSSPIIDDAVNSAAPARVICWLMADGRIVAPGPSCQPMADVDDKAHLCLLWVNDAVIALDTNALPLKAAPDPRSLVIEISPPLRPYLCAAKI</sequence>
<protein>
    <submittedName>
        <fullName evidence="1">Uncharacterized protein</fullName>
    </submittedName>
</protein>
<organism evidence="1 2">
    <name type="scientific">Linderina macrospora</name>
    <dbReference type="NCBI Taxonomy" id="4868"/>
    <lineage>
        <taxon>Eukaryota</taxon>
        <taxon>Fungi</taxon>
        <taxon>Fungi incertae sedis</taxon>
        <taxon>Zoopagomycota</taxon>
        <taxon>Kickxellomycotina</taxon>
        <taxon>Kickxellomycetes</taxon>
        <taxon>Kickxellales</taxon>
        <taxon>Kickxellaceae</taxon>
        <taxon>Linderina</taxon>
    </lineage>
</organism>
<name>A0ACC1J4A5_9FUNG</name>
<dbReference type="Proteomes" id="UP001150603">
    <property type="component" value="Unassembled WGS sequence"/>
</dbReference>
<dbReference type="EMBL" id="JANBPW010003652">
    <property type="protein sequence ID" value="KAJ1937060.1"/>
    <property type="molecule type" value="Genomic_DNA"/>
</dbReference>
<gene>
    <name evidence="1" type="ORF">FBU59_004866</name>
</gene>
<feature type="non-terminal residue" evidence="1">
    <location>
        <position position="1"/>
    </location>
</feature>
<accession>A0ACC1J4A5</accession>
<evidence type="ECO:0000313" key="2">
    <source>
        <dbReference type="Proteomes" id="UP001150603"/>
    </source>
</evidence>
<keyword evidence="2" id="KW-1185">Reference proteome</keyword>
<comment type="caution">
    <text evidence="1">The sequence shown here is derived from an EMBL/GenBank/DDBJ whole genome shotgun (WGS) entry which is preliminary data.</text>
</comment>
<reference evidence="1" key="1">
    <citation type="submission" date="2022-07" db="EMBL/GenBank/DDBJ databases">
        <title>Phylogenomic reconstructions and comparative analyses of Kickxellomycotina fungi.</title>
        <authorList>
            <person name="Reynolds N.K."/>
            <person name="Stajich J.E."/>
            <person name="Barry K."/>
            <person name="Grigoriev I.V."/>
            <person name="Crous P."/>
            <person name="Smith M.E."/>
        </authorList>
    </citation>
    <scope>NUCLEOTIDE SEQUENCE</scope>
    <source>
        <strain evidence="1">NRRL 5244</strain>
    </source>
</reference>
<proteinExistence type="predicted"/>